<evidence type="ECO:0000313" key="4">
    <source>
        <dbReference type="Proteomes" id="UP000586827"/>
    </source>
</evidence>
<sequence length="107" mass="11668">MKYTLLYAYDPATAGPSDGEVPEWIEFDNQVKAAGIFVHEAGLHPAADGKTLTIRDGESSIDKIAAGDTVAGFYVIDVPDEETAVSWAQRIPTARYGHVEIRQVVEF</sequence>
<evidence type="ECO:0000256" key="1">
    <source>
        <dbReference type="ARBA" id="ARBA00007689"/>
    </source>
</evidence>
<comment type="caution">
    <text evidence="3">The sequence shown here is derived from an EMBL/GenBank/DDBJ whole genome shotgun (WGS) entry which is preliminary data.</text>
</comment>
<dbReference type="PANTHER" id="PTHR35174">
    <property type="entry name" value="BLL7171 PROTEIN-RELATED"/>
    <property type="match status" value="1"/>
</dbReference>
<reference evidence="3 4" key="1">
    <citation type="submission" date="2020-05" db="EMBL/GenBank/DDBJ databases">
        <title>MicrobeNet Type strains.</title>
        <authorList>
            <person name="Nicholson A.C."/>
        </authorList>
    </citation>
    <scope>NUCLEOTIDE SEQUENCE [LARGE SCALE GENOMIC DNA]</scope>
    <source>
        <strain evidence="3 4">JCM 3224</strain>
    </source>
</reference>
<keyword evidence="4" id="KW-1185">Reference proteome</keyword>
<evidence type="ECO:0000259" key="2">
    <source>
        <dbReference type="Pfam" id="PF03795"/>
    </source>
</evidence>
<organism evidence="3 4">
    <name type="scientific">Nocardia uniformis</name>
    <dbReference type="NCBI Taxonomy" id="53432"/>
    <lineage>
        <taxon>Bacteria</taxon>
        <taxon>Bacillati</taxon>
        <taxon>Actinomycetota</taxon>
        <taxon>Actinomycetes</taxon>
        <taxon>Mycobacteriales</taxon>
        <taxon>Nocardiaceae</taxon>
        <taxon>Nocardia</taxon>
    </lineage>
</organism>
<feature type="domain" description="YCII-related" evidence="2">
    <location>
        <begin position="1"/>
        <end position="107"/>
    </location>
</feature>
<accession>A0A849BY45</accession>
<dbReference type="SUPFAM" id="SSF54909">
    <property type="entry name" value="Dimeric alpha+beta barrel"/>
    <property type="match status" value="1"/>
</dbReference>
<evidence type="ECO:0000313" key="3">
    <source>
        <dbReference type="EMBL" id="NNH70016.1"/>
    </source>
</evidence>
<comment type="similarity">
    <text evidence="1">Belongs to the YciI family.</text>
</comment>
<dbReference type="AlphaFoldDB" id="A0A849BY45"/>
<dbReference type="RefSeq" id="WP_067518039.1">
    <property type="nucleotide sequence ID" value="NZ_JABELX010000003.1"/>
</dbReference>
<protein>
    <recommendedName>
        <fullName evidence="2">YCII-related domain-containing protein</fullName>
    </recommendedName>
</protein>
<dbReference type="Gene3D" id="3.30.70.1060">
    <property type="entry name" value="Dimeric alpha+beta barrel"/>
    <property type="match status" value="1"/>
</dbReference>
<dbReference type="InterPro" id="IPR005545">
    <property type="entry name" value="YCII"/>
</dbReference>
<gene>
    <name evidence="3" type="ORF">HLB23_09095</name>
</gene>
<dbReference type="Proteomes" id="UP000586827">
    <property type="component" value="Unassembled WGS sequence"/>
</dbReference>
<dbReference type="EMBL" id="JABELX010000003">
    <property type="protein sequence ID" value="NNH70016.1"/>
    <property type="molecule type" value="Genomic_DNA"/>
</dbReference>
<name>A0A849BY45_9NOCA</name>
<dbReference type="Pfam" id="PF03795">
    <property type="entry name" value="YCII"/>
    <property type="match status" value="1"/>
</dbReference>
<dbReference type="InterPro" id="IPR011008">
    <property type="entry name" value="Dimeric_a/b-barrel"/>
</dbReference>
<dbReference type="PANTHER" id="PTHR35174:SF3">
    <property type="entry name" value="BLL7171 PROTEIN"/>
    <property type="match status" value="1"/>
</dbReference>
<proteinExistence type="inferred from homology"/>